<keyword evidence="7 11" id="KW-0472">Membrane</keyword>
<dbReference type="SMART" id="SM00756">
    <property type="entry name" value="VKc"/>
    <property type="match status" value="1"/>
</dbReference>
<dbReference type="OrthoDB" id="9837226at2"/>
<accession>A0A290Q598</accession>
<evidence type="ECO:0000256" key="10">
    <source>
        <dbReference type="SAM" id="MobiDB-lite"/>
    </source>
</evidence>
<feature type="transmembrane region" description="Helical" evidence="11">
    <location>
        <begin position="75"/>
        <end position="93"/>
    </location>
</feature>
<evidence type="ECO:0000256" key="11">
    <source>
        <dbReference type="SAM" id="Phobius"/>
    </source>
</evidence>
<dbReference type="InterPro" id="IPR012932">
    <property type="entry name" value="VKOR"/>
</dbReference>
<evidence type="ECO:0000256" key="3">
    <source>
        <dbReference type="ARBA" id="ARBA00022692"/>
    </source>
</evidence>
<keyword evidence="5 11" id="KW-1133">Transmembrane helix</keyword>
<evidence type="ECO:0000256" key="4">
    <source>
        <dbReference type="ARBA" id="ARBA00022719"/>
    </source>
</evidence>
<dbReference type="InterPro" id="IPR038354">
    <property type="entry name" value="VKOR_sf"/>
</dbReference>
<evidence type="ECO:0000313" key="14">
    <source>
        <dbReference type="Proteomes" id="UP000217265"/>
    </source>
</evidence>
<dbReference type="RefSeq" id="WP_096055491.1">
    <property type="nucleotide sequence ID" value="NZ_CP023344.1"/>
</dbReference>
<feature type="region of interest" description="Disordered" evidence="10">
    <location>
        <begin position="150"/>
        <end position="198"/>
    </location>
</feature>
<evidence type="ECO:0000256" key="7">
    <source>
        <dbReference type="ARBA" id="ARBA00023136"/>
    </source>
</evidence>
<name>A0A290Q598_9BACT</name>
<evidence type="ECO:0000256" key="6">
    <source>
        <dbReference type="ARBA" id="ARBA00023002"/>
    </source>
</evidence>
<proteinExistence type="inferred from homology"/>
<evidence type="ECO:0000256" key="1">
    <source>
        <dbReference type="ARBA" id="ARBA00004141"/>
    </source>
</evidence>
<reference evidence="13 14" key="1">
    <citation type="submission" date="2017-09" db="EMBL/GenBank/DDBJ databases">
        <title>Complete genome sequence of Verrucomicrobial strain HZ-65, isolated from freshwater.</title>
        <authorList>
            <person name="Choi A."/>
        </authorList>
    </citation>
    <scope>NUCLEOTIDE SEQUENCE [LARGE SCALE GENOMIC DNA]</scope>
    <source>
        <strain evidence="13 14">HZ-65</strain>
    </source>
</reference>
<sequence length="362" mass="38566">MSARPALTQLLIVAGLALSAYLAALKFLALPCLGAGGCHTILHSRYGEIFRLPVGLYGTLLWLAVILVPDRSKRGMLLLLMSGGSVIFMLLQFAVLRSFCLYCTLHALITWAVLWLHAETPRRWTAPLGLALATGALLLTRHQIATTAATPASSSSLQPSTFNLQPSASSSSQPSALNSQQSPPAASSADPSSSHSSPFTLHASSSGLYWLGPFTEKSPALILSLDCPACLDLLESLTQRAYENTPAGPALYFKTTDANRALTETFLAAVLSQDSTPRDAFLSVTTLLLTQKDLALNSPATASQQLAAQFPAASTRLIHARRILADQTLALQSAALAEATPLFLPREGTPRAFFPLEALFPR</sequence>
<evidence type="ECO:0000313" key="13">
    <source>
        <dbReference type="EMBL" id="ATC63859.1"/>
    </source>
</evidence>
<gene>
    <name evidence="13" type="ORF">CMV30_07810</name>
</gene>
<comment type="subcellular location">
    <subcellularLocation>
        <location evidence="1">Membrane</location>
        <topology evidence="1">Multi-pass membrane protein</topology>
    </subcellularLocation>
</comment>
<protein>
    <recommendedName>
        <fullName evidence="12">Vitamin K epoxide reductase domain-containing protein</fullName>
    </recommendedName>
</protein>
<keyword evidence="14" id="KW-1185">Reference proteome</keyword>
<keyword evidence="6" id="KW-0560">Oxidoreductase</keyword>
<dbReference type="EMBL" id="CP023344">
    <property type="protein sequence ID" value="ATC63859.1"/>
    <property type="molecule type" value="Genomic_DNA"/>
</dbReference>
<keyword evidence="8" id="KW-1015">Disulfide bond</keyword>
<keyword evidence="3 11" id="KW-0812">Transmembrane</keyword>
<dbReference type="GO" id="GO:0016020">
    <property type="term" value="C:membrane"/>
    <property type="evidence" value="ECO:0007669"/>
    <property type="project" value="UniProtKB-SubCell"/>
</dbReference>
<dbReference type="GO" id="GO:0048038">
    <property type="term" value="F:quinone binding"/>
    <property type="evidence" value="ECO:0007669"/>
    <property type="project" value="UniProtKB-KW"/>
</dbReference>
<evidence type="ECO:0000256" key="8">
    <source>
        <dbReference type="ARBA" id="ARBA00023157"/>
    </source>
</evidence>
<comment type="similarity">
    <text evidence="2">Belongs to the VKOR family.</text>
</comment>
<feature type="transmembrane region" description="Helical" evidence="11">
    <location>
        <begin position="50"/>
        <end position="68"/>
    </location>
</feature>
<keyword evidence="9" id="KW-0676">Redox-active center</keyword>
<keyword evidence="4" id="KW-0874">Quinone</keyword>
<dbReference type="AlphaFoldDB" id="A0A290Q598"/>
<dbReference type="KEGG" id="vbh:CMV30_07810"/>
<evidence type="ECO:0000259" key="12">
    <source>
        <dbReference type="SMART" id="SM00756"/>
    </source>
</evidence>
<dbReference type="Pfam" id="PF07884">
    <property type="entry name" value="VKOR"/>
    <property type="match status" value="1"/>
</dbReference>
<organism evidence="13 14">
    <name type="scientific">Nibricoccus aquaticus</name>
    <dbReference type="NCBI Taxonomy" id="2576891"/>
    <lineage>
        <taxon>Bacteria</taxon>
        <taxon>Pseudomonadati</taxon>
        <taxon>Verrucomicrobiota</taxon>
        <taxon>Opitutia</taxon>
        <taxon>Opitutales</taxon>
        <taxon>Opitutaceae</taxon>
        <taxon>Nibricoccus</taxon>
    </lineage>
</organism>
<dbReference type="Gene3D" id="1.20.1440.130">
    <property type="entry name" value="VKOR domain"/>
    <property type="match status" value="1"/>
</dbReference>
<dbReference type="Proteomes" id="UP000217265">
    <property type="component" value="Chromosome"/>
</dbReference>
<feature type="domain" description="Vitamin K epoxide reductase" evidence="12">
    <location>
        <begin position="1"/>
        <end position="121"/>
    </location>
</feature>
<evidence type="ECO:0000256" key="5">
    <source>
        <dbReference type="ARBA" id="ARBA00022989"/>
    </source>
</evidence>
<dbReference type="GO" id="GO:0016491">
    <property type="term" value="F:oxidoreductase activity"/>
    <property type="evidence" value="ECO:0007669"/>
    <property type="project" value="UniProtKB-KW"/>
</dbReference>
<evidence type="ECO:0000256" key="9">
    <source>
        <dbReference type="ARBA" id="ARBA00023284"/>
    </source>
</evidence>
<evidence type="ECO:0000256" key="2">
    <source>
        <dbReference type="ARBA" id="ARBA00006214"/>
    </source>
</evidence>